<protein>
    <submittedName>
        <fullName evidence="2">Heterokaryon incompatibility protein</fullName>
    </submittedName>
</protein>
<keyword evidence="3" id="KW-1185">Reference proteome</keyword>
<reference evidence="2 3" key="1">
    <citation type="submission" date="2023-01" db="EMBL/GenBank/DDBJ databases">
        <title>Analysis of 21 Apiospora genomes using comparative genomics revels a genus with tremendous synthesis potential of carbohydrate active enzymes and secondary metabolites.</title>
        <authorList>
            <person name="Sorensen T."/>
        </authorList>
    </citation>
    <scope>NUCLEOTIDE SEQUENCE [LARGE SCALE GENOMIC DNA]</scope>
    <source>
        <strain evidence="2 3">CBS 33761</strain>
    </source>
</reference>
<dbReference type="PANTHER" id="PTHR24148:SF64">
    <property type="entry name" value="HETEROKARYON INCOMPATIBILITY DOMAIN-CONTAINING PROTEIN"/>
    <property type="match status" value="1"/>
</dbReference>
<accession>A0ABR1SE00</accession>
<dbReference type="PANTHER" id="PTHR24148">
    <property type="entry name" value="ANKYRIN REPEAT DOMAIN-CONTAINING PROTEIN 39 HOMOLOG-RELATED"/>
    <property type="match status" value="1"/>
</dbReference>
<dbReference type="Pfam" id="PF26639">
    <property type="entry name" value="Het-6_barrel"/>
    <property type="match status" value="1"/>
</dbReference>
<dbReference type="Proteomes" id="UP001444661">
    <property type="component" value="Unassembled WGS sequence"/>
</dbReference>
<sequence length="603" mass="67906">MEGLADDEFRLLILLPGNPHEPLRCELRTNTLTKHSPYETLSYVWDNRGNTVKIDVAGHQHAITKGVEAILFRLRQPSEPRTLWIDQLCIDQSNPKEKTAQVQKMRFIYSECTRVLLWMGEIANGIRLEDAEGVFAVIEYMEALGSRNGKSIRTPPKCMASEDLFRAAMRALATISPTRHPWWHRVWTVQEAILPSDAAFVWGPLTLTWATATSASTTWISWTSTNTPGDRESMDLKQMLMATGAGDIGHLLEKVHWTNTSGQGRDGPNPASIKWRDRNSTEVRDNVYALTGLYHARELPRSSGCDYSLSVNRVFINFTLDLIYRVGHGEMAELKPLALDPWQDGVEKIPGLPRWAIDMRHIPEHSPGTWRIFWFYHDYAANKGLPSTGYPEYTGGHLQLSGVVVDVVDVVGDAISPTGCTDGPLDLRGKMMSWWNLYCHDEYQHLLAGFPRTTSTNCSKYEEFCRLILGDTLEDSYERPAKPATIADRQNVSSYLGTGEENDIMRKHVKQQVRNRRFFITKKGLLGLGHLETLPGDEVWVFNHGQVPFTLHPNGTPAAGSASPNSEEYDFVGHCYVQGIMKGLGFEPERGLTGLKQRTVCLH</sequence>
<organism evidence="2 3">
    <name type="scientific">Apiospora rasikravindrae</name>
    <dbReference type="NCBI Taxonomy" id="990691"/>
    <lineage>
        <taxon>Eukaryota</taxon>
        <taxon>Fungi</taxon>
        <taxon>Dikarya</taxon>
        <taxon>Ascomycota</taxon>
        <taxon>Pezizomycotina</taxon>
        <taxon>Sordariomycetes</taxon>
        <taxon>Xylariomycetidae</taxon>
        <taxon>Amphisphaeriales</taxon>
        <taxon>Apiosporaceae</taxon>
        <taxon>Apiospora</taxon>
    </lineage>
</organism>
<dbReference type="InterPro" id="IPR052895">
    <property type="entry name" value="HetReg/Transcr_Mod"/>
</dbReference>
<dbReference type="EMBL" id="JAQQWK010000010">
    <property type="protein sequence ID" value="KAK8030064.1"/>
    <property type="molecule type" value="Genomic_DNA"/>
</dbReference>
<name>A0ABR1SE00_9PEZI</name>
<gene>
    <name evidence="2" type="ORF">PG993_011355</name>
</gene>
<feature type="domain" description="Heterokaryon incompatibility" evidence="1">
    <location>
        <begin position="38"/>
        <end position="191"/>
    </location>
</feature>
<evidence type="ECO:0000259" key="1">
    <source>
        <dbReference type="Pfam" id="PF06985"/>
    </source>
</evidence>
<evidence type="ECO:0000313" key="2">
    <source>
        <dbReference type="EMBL" id="KAK8030064.1"/>
    </source>
</evidence>
<evidence type="ECO:0000313" key="3">
    <source>
        <dbReference type="Proteomes" id="UP001444661"/>
    </source>
</evidence>
<dbReference type="InterPro" id="IPR010730">
    <property type="entry name" value="HET"/>
</dbReference>
<comment type="caution">
    <text evidence="2">The sequence shown here is derived from an EMBL/GenBank/DDBJ whole genome shotgun (WGS) entry which is preliminary data.</text>
</comment>
<proteinExistence type="predicted"/>
<dbReference type="Pfam" id="PF06985">
    <property type="entry name" value="HET"/>
    <property type="match status" value="1"/>
</dbReference>